<dbReference type="InterPro" id="IPR038404">
    <property type="entry name" value="TRAP_DctP_sf"/>
</dbReference>
<dbReference type="AlphaFoldDB" id="A0A1I7K258"/>
<organism evidence="1 2">
    <name type="scientific">Xenorhabdus koppenhoeferi</name>
    <dbReference type="NCBI Taxonomy" id="351659"/>
    <lineage>
        <taxon>Bacteria</taxon>
        <taxon>Pseudomonadati</taxon>
        <taxon>Pseudomonadota</taxon>
        <taxon>Gammaproteobacteria</taxon>
        <taxon>Enterobacterales</taxon>
        <taxon>Morganellaceae</taxon>
        <taxon>Xenorhabdus</taxon>
    </lineage>
</organism>
<evidence type="ECO:0000313" key="1">
    <source>
        <dbReference type="EMBL" id="SFU91514.1"/>
    </source>
</evidence>
<evidence type="ECO:0000313" key="2">
    <source>
        <dbReference type="Proteomes" id="UP000242496"/>
    </source>
</evidence>
<proteinExistence type="predicted"/>
<dbReference type="Gene3D" id="3.40.190.170">
    <property type="entry name" value="Bacterial extracellular solute-binding protein, family 7"/>
    <property type="match status" value="1"/>
</dbReference>
<gene>
    <name evidence="1" type="ORF">SAMN05421784_14421</name>
</gene>
<dbReference type="STRING" id="351659.SAMN05421784_14421"/>
<reference evidence="2" key="1">
    <citation type="submission" date="2016-10" db="EMBL/GenBank/DDBJ databases">
        <authorList>
            <person name="Varghese N."/>
            <person name="Submissions S."/>
        </authorList>
    </citation>
    <scope>NUCLEOTIDE SEQUENCE [LARGE SCALE GENOMIC DNA]</scope>
    <source>
        <strain evidence="2">DSM 18168</strain>
    </source>
</reference>
<sequence>MTQLWETSENEERAKAEKQNVKFITVDKMTFQEAVKPMYDDIAKTNPELSEMVDRIRTIE</sequence>
<accession>A0A1I7K258</accession>
<dbReference type="Proteomes" id="UP000242496">
    <property type="component" value="Unassembled WGS sequence"/>
</dbReference>
<keyword evidence="2" id="KW-1185">Reference proteome</keyword>
<protein>
    <submittedName>
        <fullName evidence="1">Uncharacterized protein</fullName>
    </submittedName>
</protein>
<dbReference type="EMBL" id="FPBJ01000044">
    <property type="protein sequence ID" value="SFU91514.1"/>
    <property type="molecule type" value="Genomic_DNA"/>
</dbReference>
<name>A0A1I7K258_9GAMM</name>